<organism evidence="2 3">
    <name type="scientific">Brevundimonas olei</name>
    <dbReference type="NCBI Taxonomy" id="657642"/>
    <lineage>
        <taxon>Bacteria</taxon>
        <taxon>Pseudomonadati</taxon>
        <taxon>Pseudomonadota</taxon>
        <taxon>Alphaproteobacteria</taxon>
        <taxon>Caulobacterales</taxon>
        <taxon>Caulobacteraceae</taxon>
        <taxon>Brevundimonas</taxon>
    </lineage>
</organism>
<dbReference type="RefSeq" id="WP_338575217.1">
    <property type="nucleotide sequence ID" value="NZ_CP146369.1"/>
</dbReference>
<dbReference type="Gene3D" id="3.30.70.100">
    <property type="match status" value="1"/>
</dbReference>
<sequence>MKKRILTSRSTSPAQTFPDWESLASHPSNCILNAYFAVSTDRFTGTARAKIPAEKDGASALKYRGETRWMSPQRLFEMRTYHPAAGRMEALECRFREHTMRLFARHGIVSVGYWKTYGSDDVRLIYILAYPDLDSRERSWAQFRADPEWQAAAAASETDGPLVARRESIYLHATDYSPLERFAPSTLTARGR</sequence>
<protein>
    <submittedName>
        <fullName evidence="2">NIPSNAP family protein</fullName>
    </submittedName>
</protein>
<dbReference type="EMBL" id="CP146369">
    <property type="protein sequence ID" value="WWT53470.1"/>
    <property type="molecule type" value="Genomic_DNA"/>
</dbReference>
<keyword evidence="3" id="KW-1185">Reference proteome</keyword>
<dbReference type="SUPFAM" id="SSF54909">
    <property type="entry name" value="Dimeric alpha+beta barrel"/>
    <property type="match status" value="1"/>
</dbReference>
<evidence type="ECO:0000313" key="3">
    <source>
        <dbReference type="Proteomes" id="UP001363460"/>
    </source>
</evidence>
<dbReference type="InterPro" id="IPR012577">
    <property type="entry name" value="NIPSNAP"/>
</dbReference>
<dbReference type="Proteomes" id="UP001363460">
    <property type="component" value="Chromosome"/>
</dbReference>
<name>A0ABZ2I782_9CAUL</name>
<proteinExistence type="predicted"/>
<gene>
    <name evidence="2" type="ORF">V8J38_09320</name>
</gene>
<dbReference type="Pfam" id="PF07978">
    <property type="entry name" value="NIPSNAP"/>
    <property type="match status" value="1"/>
</dbReference>
<reference evidence="2 3" key="1">
    <citation type="submission" date="2024-02" db="EMBL/GenBank/DDBJ databases">
        <title>Distribution and functional of Brevundimonas-related endobacteria within Verticillium dahliae.</title>
        <authorList>
            <person name="Zeng H."/>
        </authorList>
    </citation>
    <scope>NUCLEOTIDE SEQUENCE [LARGE SCALE GENOMIC DNA]</scope>
    <source>
        <strain evidence="2 3">TRM 44200</strain>
    </source>
</reference>
<evidence type="ECO:0000259" key="1">
    <source>
        <dbReference type="Pfam" id="PF07978"/>
    </source>
</evidence>
<feature type="domain" description="NIPSNAP" evidence="1">
    <location>
        <begin position="76"/>
        <end position="178"/>
    </location>
</feature>
<evidence type="ECO:0000313" key="2">
    <source>
        <dbReference type="EMBL" id="WWT53470.1"/>
    </source>
</evidence>
<accession>A0ABZ2I782</accession>
<dbReference type="InterPro" id="IPR011008">
    <property type="entry name" value="Dimeric_a/b-barrel"/>
</dbReference>